<dbReference type="KEGG" id="lck:HN018_17530"/>
<dbReference type="AlphaFoldDB" id="A0A6M8HSV9"/>
<feature type="transmembrane region" description="Helical" evidence="1">
    <location>
        <begin position="161"/>
        <end position="184"/>
    </location>
</feature>
<name>A0A6M8HSV9_9PROT</name>
<gene>
    <name evidence="2" type="ORF">HN018_17530</name>
</gene>
<organism evidence="2 3">
    <name type="scientific">Lichenicola cladoniae</name>
    <dbReference type="NCBI Taxonomy" id="1484109"/>
    <lineage>
        <taxon>Bacteria</taxon>
        <taxon>Pseudomonadati</taxon>
        <taxon>Pseudomonadota</taxon>
        <taxon>Alphaproteobacteria</taxon>
        <taxon>Acetobacterales</taxon>
        <taxon>Acetobacteraceae</taxon>
        <taxon>Lichenicola</taxon>
    </lineage>
</organism>
<evidence type="ECO:0000313" key="2">
    <source>
        <dbReference type="EMBL" id="QKE91593.1"/>
    </source>
</evidence>
<protein>
    <recommendedName>
        <fullName evidence="4">Intracellular septation protein A</fullName>
    </recommendedName>
</protein>
<keyword evidence="1" id="KW-0812">Transmembrane</keyword>
<feature type="transmembrane region" description="Helical" evidence="1">
    <location>
        <begin position="20"/>
        <end position="47"/>
    </location>
</feature>
<keyword evidence="1" id="KW-0472">Membrane</keyword>
<keyword evidence="3" id="KW-1185">Reference proteome</keyword>
<keyword evidence="1" id="KW-1133">Transmembrane helix</keyword>
<dbReference type="EMBL" id="CP053708">
    <property type="protein sequence ID" value="QKE91593.1"/>
    <property type="molecule type" value="Genomic_DNA"/>
</dbReference>
<dbReference type="Proteomes" id="UP000500767">
    <property type="component" value="Chromosome"/>
</dbReference>
<sequence>MMDKLKRLLGTAAFDFGGVIVFYALLATLGLRAAIAGTLVFVPIDAYRRHKLKIGFPRLYILSTAMVLIFGSIDVFSKRPFMLKYEGAVTETIVGIAFALGSRGRSIIEELVLQQQPDLMFPHLRRFFQLITRCWAIYYFCMACFFLWVSQHFTLVHAVGIRQVTSLVGAGAMALFSFSGSFAFRIFQSLGLLPADAEVHE</sequence>
<evidence type="ECO:0000313" key="3">
    <source>
        <dbReference type="Proteomes" id="UP000500767"/>
    </source>
</evidence>
<feature type="transmembrane region" description="Helical" evidence="1">
    <location>
        <begin position="130"/>
        <end position="149"/>
    </location>
</feature>
<reference evidence="2 3" key="1">
    <citation type="journal article" date="2014" name="World J. Microbiol. Biotechnol.">
        <title>Biodiversity and physiological characteristics of Antarctic and Arctic lichens-associated bacteria.</title>
        <authorList>
            <person name="Lee Y.M."/>
            <person name="Kim E.H."/>
            <person name="Lee H.K."/>
            <person name="Hong S.G."/>
        </authorList>
    </citation>
    <scope>NUCLEOTIDE SEQUENCE [LARGE SCALE GENOMIC DNA]</scope>
    <source>
        <strain evidence="2 3">PAMC 26569</strain>
    </source>
</reference>
<proteinExistence type="predicted"/>
<accession>A0A6M8HSV9</accession>
<feature type="transmembrane region" description="Helical" evidence="1">
    <location>
        <begin position="59"/>
        <end position="76"/>
    </location>
</feature>
<evidence type="ECO:0008006" key="4">
    <source>
        <dbReference type="Google" id="ProtNLM"/>
    </source>
</evidence>
<dbReference type="RefSeq" id="WP_171832879.1">
    <property type="nucleotide sequence ID" value="NZ_CP053708.1"/>
</dbReference>
<evidence type="ECO:0000256" key="1">
    <source>
        <dbReference type="SAM" id="Phobius"/>
    </source>
</evidence>